<gene>
    <name evidence="6" type="ORF">JKG61_18400</name>
</gene>
<dbReference type="Pfam" id="PF00578">
    <property type="entry name" value="AhpC-TSA"/>
    <property type="match status" value="1"/>
</dbReference>
<feature type="domain" description="Thioredoxin" evidence="5">
    <location>
        <begin position="212"/>
        <end position="353"/>
    </location>
</feature>
<evidence type="ECO:0000256" key="1">
    <source>
        <dbReference type="ARBA" id="ARBA00004196"/>
    </source>
</evidence>
<dbReference type="CDD" id="cd02966">
    <property type="entry name" value="TlpA_like_family"/>
    <property type="match status" value="1"/>
</dbReference>
<dbReference type="Proteomes" id="UP000625283">
    <property type="component" value="Unassembled WGS sequence"/>
</dbReference>
<comment type="subcellular location">
    <subcellularLocation>
        <location evidence="1">Cell envelope</location>
    </subcellularLocation>
</comment>
<dbReference type="PANTHER" id="PTHR42852">
    <property type="entry name" value="THIOL:DISULFIDE INTERCHANGE PROTEIN DSBE"/>
    <property type="match status" value="1"/>
</dbReference>
<keyword evidence="4" id="KW-0676">Redox-active center</keyword>
<dbReference type="SUPFAM" id="SSF52833">
    <property type="entry name" value="Thioredoxin-like"/>
    <property type="match status" value="1"/>
</dbReference>
<reference evidence="6 7" key="1">
    <citation type="submission" date="2021-01" db="EMBL/GenBank/DDBJ databases">
        <title>C459-1 draft genome sequence.</title>
        <authorList>
            <person name="Zhang X.-F."/>
        </authorList>
    </citation>
    <scope>NUCLEOTIDE SEQUENCE [LARGE SCALE GENOMIC DNA]</scope>
    <source>
        <strain evidence="7">C459-1</strain>
    </source>
</reference>
<evidence type="ECO:0000256" key="4">
    <source>
        <dbReference type="ARBA" id="ARBA00023284"/>
    </source>
</evidence>
<sequence length="353" mass="40206">MCFKSYAQEANSFVFKGNLQSSTDDMLYLIRFRDGKQIVTDSTMVQNGNFRLEGTCESPEYVLFRLGKGISRHYFLEPGEFILVEPKSNLAKGQIAGSRSNDLYQLLTAEQDKNRRADEIETKIFNEAYARDPKASQPVLDELKRFRNKQTNEFKKLLFQHADNAAAQFIYATHYGEEGDLKEIESFISAAKGANSIYLQTLQDRVGFYQGIAVGSEAPDFVLPDINGTPQQLSKYRGQYVLLDFWASWCTPCRKENPNVVKAYERFKDKGFTVIAVSLDDKLPAWKKAIELDGLPWHHWGDLIGWQSPVVKQYNVRGVPFSLLLDPNGIILAKDLKGENLHIKLEQELIKAK</sequence>
<accession>A0ABS1R9R6</accession>
<organism evidence="6 7">
    <name type="scientific">Sphingobacterium faecale</name>
    <dbReference type="NCBI Taxonomy" id="2803775"/>
    <lineage>
        <taxon>Bacteria</taxon>
        <taxon>Pseudomonadati</taxon>
        <taxon>Bacteroidota</taxon>
        <taxon>Sphingobacteriia</taxon>
        <taxon>Sphingobacteriales</taxon>
        <taxon>Sphingobacteriaceae</taxon>
        <taxon>Sphingobacterium</taxon>
    </lineage>
</organism>
<dbReference type="InterPro" id="IPR017937">
    <property type="entry name" value="Thioredoxin_CS"/>
</dbReference>
<dbReference type="InterPro" id="IPR036249">
    <property type="entry name" value="Thioredoxin-like_sf"/>
</dbReference>
<evidence type="ECO:0000256" key="3">
    <source>
        <dbReference type="ARBA" id="ARBA00023157"/>
    </source>
</evidence>
<evidence type="ECO:0000256" key="2">
    <source>
        <dbReference type="ARBA" id="ARBA00022748"/>
    </source>
</evidence>
<name>A0ABS1R9R6_9SPHI</name>
<comment type="caution">
    <text evidence="6">The sequence shown here is derived from an EMBL/GenBank/DDBJ whole genome shotgun (WGS) entry which is preliminary data.</text>
</comment>
<protein>
    <submittedName>
        <fullName evidence="6">AhpC/TSA family protein</fullName>
    </submittedName>
</protein>
<proteinExistence type="predicted"/>
<dbReference type="PROSITE" id="PS00194">
    <property type="entry name" value="THIOREDOXIN_1"/>
    <property type="match status" value="1"/>
</dbReference>
<dbReference type="EMBL" id="JAERTY010000010">
    <property type="protein sequence ID" value="MBL1410737.1"/>
    <property type="molecule type" value="Genomic_DNA"/>
</dbReference>
<keyword evidence="2" id="KW-0201">Cytochrome c-type biogenesis</keyword>
<dbReference type="InterPro" id="IPR000866">
    <property type="entry name" value="AhpC/TSA"/>
</dbReference>
<dbReference type="PROSITE" id="PS51352">
    <property type="entry name" value="THIOREDOXIN_2"/>
    <property type="match status" value="1"/>
</dbReference>
<keyword evidence="7" id="KW-1185">Reference proteome</keyword>
<keyword evidence="3" id="KW-1015">Disulfide bond</keyword>
<dbReference type="PANTHER" id="PTHR42852:SF6">
    <property type="entry name" value="THIOL:DISULFIDE INTERCHANGE PROTEIN DSBE"/>
    <property type="match status" value="1"/>
</dbReference>
<dbReference type="InterPro" id="IPR013766">
    <property type="entry name" value="Thioredoxin_domain"/>
</dbReference>
<dbReference type="Gene3D" id="3.40.30.10">
    <property type="entry name" value="Glutaredoxin"/>
    <property type="match status" value="1"/>
</dbReference>
<evidence type="ECO:0000313" key="7">
    <source>
        <dbReference type="Proteomes" id="UP000625283"/>
    </source>
</evidence>
<evidence type="ECO:0000313" key="6">
    <source>
        <dbReference type="EMBL" id="MBL1410737.1"/>
    </source>
</evidence>
<evidence type="ECO:0000259" key="5">
    <source>
        <dbReference type="PROSITE" id="PS51352"/>
    </source>
</evidence>
<dbReference type="Pfam" id="PF14289">
    <property type="entry name" value="DUF4369"/>
    <property type="match status" value="1"/>
</dbReference>
<dbReference type="InterPro" id="IPR050553">
    <property type="entry name" value="Thioredoxin_ResA/DsbE_sf"/>
</dbReference>
<dbReference type="InterPro" id="IPR025380">
    <property type="entry name" value="DUF4369"/>
</dbReference>